<sequence length="231" mass="23327">MRITLHLAALAAAITTTAANALDNHDDPMIFPQVREALAHEPRQTSDGGSPWDIGGLSPSCTKALLSVFRSLPMPPAELASAVLGGQGGAGAGGGHHDPCASLTVPSTLSSEYSSYSTELSSWYEGHSQSVSSALSDCPDLSEVASRLPVCATSYLGPAQTGNGTGTTTPASNTATATTTTTATTTSTTKSDTTRTDTAAATTTTTDAAMRETARAVAGLVVAWVVAVVAL</sequence>
<feature type="region of interest" description="Disordered" evidence="1">
    <location>
        <begin position="159"/>
        <end position="199"/>
    </location>
</feature>
<dbReference type="STRING" id="857340.A0A086T0Y0"/>
<gene>
    <name evidence="4" type="ORF">ACRE_062290</name>
</gene>
<protein>
    <recommendedName>
        <fullName evidence="3">DUF7735 domain-containing protein</fullName>
    </recommendedName>
</protein>
<dbReference type="HOGENOM" id="CLU_117760_0_0_1"/>
<organism evidence="4 5">
    <name type="scientific">Hapsidospora chrysogenum (strain ATCC 11550 / CBS 779.69 / DSM 880 / IAM 14645 / JCM 23072 / IMI 49137)</name>
    <name type="common">Acremonium chrysogenum</name>
    <dbReference type="NCBI Taxonomy" id="857340"/>
    <lineage>
        <taxon>Eukaryota</taxon>
        <taxon>Fungi</taxon>
        <taxon>Dikarya</taxon>
        <taxon>Ascomycota</taxon>
        <taxon>Pezizomycotina</taxon>
        <taxon>Sordariomycetes</taxon>
        <taxon>Hypocreomycetidae</taxon>
        <taxon>Hypocreales</taxon>
        <taxon>Bionectriaceae</taxon>
        <taxon>Hapsidospora</taxon>
    </lineage>
</organism>
<accession>A0A086T0Y0</accession>
<keyword evidence="2" id="KW-0732">Signal</keyword>
<evidence type="ECO:0000313" key="5">
    <source>
        <dbReference type="Proteomes" id="UP000029964"/>
    </source>
</evidence>
<evidence type="ECO:0000313" key="4">
    <source>
        <dbReference type="EMBL" id="KFH43012.1"/>
    </source>
</evidence>
<dbReference type="AlphaFoldDB" id="A0A086T0Y0"/>
<dbReference type="Proteomes" id="UP000029964">
    <property type="component" value="Unassembled WGS sequence"/>
</dbReference>
<dbReference type="InterPro" id="IPR056637">
    <property type="entry name" value="DUF7735"/>
</dbReference>
<proteinExistence type="predicted"/>
<feature type="chain" id="PRO_5001815300" description="DUF7735 domain-containing protein" evidence="2">
    <location>
        <begin position="20"/>
        <end position="231"/>
    </location>
</feature>
<feature type="compositionally biased region" description="Low complexity" evidence="1">
    <location>
        <begin position="166"/>
        <end position="199"/>
    </location>
</feature>
<dbReference type="OrthoDB" id="3561078at2759"/>
<feature type="domain" description="DUF7735" evidence="3">
    <location>
        <begin position="103"/>
        <end position="140"/>
    </location>
</feature>
<dbReference type="Pfam" id="PF24870">
    <property type="entry name" value="DUF7735"/>
    <property type="match status" value="1"/>
</dbReference>
<reference evidence="5" key="1">
    <citation type="journal article" date="2014" name="Genome Announc.">
        <title>Genome sequence and annotation of Acremonium chrysogenum, producer of the beta-lactam antibiotic cephalosporin C.</title>
        <authorList>
            <person name="Terfehr D."/>
            <person name="Dahlmann T.A."/>
            <person name="Specht T."/>
            <person name="Zadra I."/>
            <person name="Kuernsteiner H."/>
            <person name="Kueck U."/>
        </authorList>
    </citation>
    <scope>NUCLEOTIDE SEQUENCE [LARGE SCALE GENOMIC DNA]</scope>
    <source>
        <strain evidence="5">ATCC 11550 / CBS 779.69 / DSM 880 / IAM 14645 / JCM 23072 / IMI 49137</strain>
    </source>
</reference>
<keyword evidence="5" id="KW-1185">Reference proteome</keyword>
<evidence type="ECO:0000259" key="3">
    <source>
        <dbReference type="Pfam" id="PF24870"/>
    </source>
</evidence>
<feature type="signal peptide" evidence="2">
    <location>
        <begin position="1"/>
        <end position="19"/>
    </location>
</feature>
<evidence type="ECO:0000256" key="2">
    <source>
        <dbReference type="SAM" id="SignalP"/>
    </source>
</evidence>
<dbReference type="EMBL" id="JPKY01000079">
    <property type="protein sequence ID" value="KFH43012.1"/>
    <property type="molecule type" value="Genomic_DNA"/>
</dbReference>
<evidence type="ECO:0000256" key="1">
    <source>
        <dbReference type="SAM" id="MobiDB-lite"/>
    </source>
</evidence>
<name>A0A086T0Y0_HAPC1</name>
<comment type="caution">
    <text evidence="4">The sequence shown here is derived from an EMBL/GenBank/DDBJ whole genome shotgun (WGS) entry which is preliminary data.</text>
</comment>